<protein>
    <submittedName>
        <fullName evidence="1">Uncharacterized protein</fullName>
    </submittedName>
</protein>
<dbReference type="Proteomes" id="UP001220377">
    <property type="component" value="Chromosome"/>
</dbReference>
<organism evidence="1 2">
    <name type="scientific">Lacticaseibacillus pabuli</name>
    <dbReference type="NCBI Taxonomy" id="3025672"/>
    <lineage>
        <taxon>Bacteria</taxon>
        <taxon>Bacillati</taxon>
        <taxon>Bacillota</taxon>
        <taxon>Bacilli</taxon>
        <taxon>Lactobacillales</taxon>
        <taxon>Lactobacillaceae</taxon>
        <taxon>Lacticaseibacillus</taxon>
    </lineage>
</organism>
<name>A0ABY7WS84_9LACO</name>
<evidence type="ECO:0000313" key="2">
    <source>
        <dbReference type="Proteomes" id="UP001220377"/>
    </source>
</evidence>
<evidence type="ECO:0000313" key="1">
    <source>
        <dbReference type="EMBL" id="WDF81847.1"/>
    </source>
</evidence>
<gene>
    <name evidence="1" type="ORF">PQ472_07895</name>
</gene>
<proteinExistence type="predicted"/>
<sequence length="88" mass="10225">MEQYKKYIIRVTPKAFIGAPIWHHEGDELRPTLHADYVWRSSINNAYPFDDMGMAWQVAQRFGGEVIPLVLGQVVTQVDFEKFQKSRA</sequence>
<accession>A0ABY7WS84</accession>
<dbReference type="EMBL" id="CP117884">
    <property type="protein sequence ID" value="WDF81847.1"/>
    <property type="molecule type" value="Genomic_DNA"/>
</dbReference>
<reference evidence="1 2" key="1">
    <citation type="submission" date="2023-02" db="EMBL/GenBank/DDBJ databases">
        <title>Genome sequence of Lacticaseibacillus sp. KACC 23028.</title>
        <authorList>
            <person name="Kim S."/>
            <person name="Heo J."/>
            <person name="Kwon S.-W."/>
        </authorList>
    </citation>
    <scope>NUCLEOTIDE SEQUENCE [LARGE SCALE GENOMIC DNA]</scope>
    <source>
        <strain evidence="1 2">KACC 23028</strain>
    </source>
</reference>
<keyword evidence="2" id="KW-1185">Reference proteome</keyword>
<dbReference type="RefSeq" id="WP_274258885.1">
    <property type="nucleotide sequence ID" value="NZ_CP117884.1"/>
</dbReference>